<evidence type="ECO:0000256" key="6">
    <source>
        <dbReference type="SAM" id="Phobius"/>
    </source>
</evidence>
<keyword evidence="9" id="KW-1185">Reference proteome</keyword>
<accession>A0ABU8VFT1</accession>
<keyword evidence="5 6" id="KW-0472">Membrane</keyword>
<feature type="transmembrane region" description="Helical" evidence="6">
    <location>
        <begin position="103"/>
        <end position="125"/>
    </location>
</feature>
<dbReference type="Proteomes" id="UP001365846">
    <property type="component" value="Unassembled WGS sequence"/>
</dbReference>
<evidence type="ECO:0000256" key="5">
    <source>
        <dbReference type="ARBA" id="ARBA00023136"/>
    </source>
</evidence>
<comment type="similarity">
    <text evidence="2">Belongs to the GtrA family.</text>
</comment>
<organism evidence="8 9">
    <name type="scientific">Variovorax ureilyticus</name>
    <dbReference type="NCBI Taxonomy" id="1836198"/>
    <lineage>
        <taxon>Bacteria</taxon>
        <taxon>Pseudomonadati</taxon>
        <taxon>Pseudomonadota</taxon>
        <taxon>Betaproteobacteria</taxon>
        <taxon>Burkholderiales</taxon>
        <taxon>Comamonadaceae</taxon>
        <taxon>Variovorax</taxon>
    </lineage>
</organism>
<dbReference type="PANTHER" id="PTHR38459">
    <property type="entry name" value="PROPHAGE BACTOPRENOL-LINKED GLUCOSE TRANSLOCASE HOMOLOG"/>
    <property type="match status" value="1"/>
</dbReference>
<comment type="subcellular location">
    <subcellularLocation>
        <location evidence="1">Membrane</location>
        <topology evidence="1">Multi-pass membrane protein</topology>
    </subcellularLocation>
</comment>
<dbReference type="InterPro" id="IPR051401">
    <property type="entry name" value="GtrA_CellWall_Glycosyl"/>
</dbReference>
<evidence type="ECO:0000313" key="8">
    <source>
        <dbReference type="EMBL" id="MEJ8812306.1"/>
    </source>
</evidence>
<evidence type="ECO:0000313" key="9">
    <source>
        <dbReference type="Proteomes" id="UP001365846"/>
    </source>
</evidence>
<evidence type="ECO:0000256" key="1">
    <source>
        <dbReference type="ARBA" id="ARBA00004141"/>
    </source>
</evidence>
<dbReference type="EMBL" id="JBBKZU010000005">
    <property type="protein sequence ID" value="MEJ8812306.1"/>
    <property type="molecule type" value="Genomic_DNA"/>
</dbReference>
<comment type="caution">
    <text evidence="8">The sequence shown here is derived from an EMBL/GenBank/DDBJ whole genome shotgun (WGS) entry which is preliminary data.</text>
</comment>
<dbReference type="Pfam" id="PF04138">
    <property type="entry name" value="GtrA_DPMS_TM"/>
    <property type="match status" value="1"/>
</dbReference>
<keyword evidence="4 6" id="KW-1133">Transmembrane helix</keyword>
<dbReference type="PANTHER" id="PTHR38459:SF1">
    <property type="entry name" value="PROPHAGE BACTOPRENOL-LINKED GLUCOSE TRANSLOCASE HOMOLOG"/>
    <property type="match status" value="1"/>
</dbReference>
<feature type="transmembrane region" description="Helical" evidence="6">
    <location>
        <begin position="74"/>
        <end position="97"/>
    </location>
</feature>
<feature type="transmembrane region" description="Helical" evidence="6">
    <location>
        <begin position="34"/>
        <end position="53"/>
    </location>
</feature>
<keyword evidence="3 6" id="KW-0812">Transmembrane</keyword>
<dbReference type="RefSeq" id="WP_340357554.1">
    <property type="nucleotide sequence ID" value="NZ_JBBKZU010000005.1"/>
</dbReference>
<feature type="transmembrane region" description="Helical" evidence="6">
    <location>
        <begin position="7"/>
        <end position="28"/>
    </location>
</feature>
<gene>
    <name evidence="8" type="ORF">WKW77_14575</name>
</gene>
<evidence type="ECO:0000256" key="2">
    <source>
        <dbReference type="ARBA" id="ARBA00009399"/>
    </source>
</evidence>
<evidence type="ECO:0000259" key="7">
    <source>
        <dbReference type="Pfam" id="PF04138"/>
    </source>
</evidence>
<sequence length="132" mass="14294">MRIGKEFLSFVVVGAIGFVVDVGVLYVASPHLGWYGGRVLSWTAAATATWLLNRHFTFRARRSGASIAREYLHYMLTMLGGALVNYAAYVLTLHWVGGSWGPALGVAAGSCAGLVVNFASARYLVFRAAREH</sequence>
<proteinExistence type="inferred from homology"/>
<feature type="domain" description="GtrA/DPMS transmembrane" evidence="7">
    <location>
        <begin position="10"/>
        <end position="126"/>
    </location>
</feature>
<protein>
    <submittedName>
        <fullName evidence="8">GtrA family protein</fullName>
    </submittedName>
</protein>
<name>A0ABU8VFT1_9BURK</name>
<reference evidence="8 9" key="1">
    <citation type="submission" date="2024-03" db="EMBL/GenBank/DDBJ databases">
        <title>Novel species of the genus Variovorax.</title>
        <authorList>
            <person name="Liu Q."/>
            <person name="Xin Y.-H."/>
        </authorList>
    </citation>
    <scope>NUCLEOTIDE SEQUENCE [LARGE SCALE GENOMIC DNA]</scope>
    <source>
        <strain evidence="8 9">KACC 18899</strain>
    </source>
</reference>
<dbReference type="InterPro" id="IPR007267">
    <property type="entry name" value="GtrA_DPMS_TM"/>
</dbReference>
<evidence type="ECO:0000256" key="4">
    <source>
        <dbReference type="ARBA" id="ARBA00022989"/>
    </source>
</evidence>
<evidence type="ECO:0000256" key="3">
    <source>
        <dbReference type="ARBA" id="ARBA00022692"/>
    </source>
</evidence>